<evidence type="ECO:0000313" key="5">
    <source>
        <dbReference type="Proteomes" id="UP001375743"/>
    </source>
</evidence>
<name>A0ABU8XLD3_9PROT</name>
<comment type="similarity">
    <text evidence="1">Belongs to the ComF/GntX family.</text>
</comment>
<dbReference type="Pfam" id="PF00156">
    <property type="entry name" value="Pribosyltran"/>
    <property type="match status" value="1"/>
</dbReference>
<dbReference type="PANTHER" id="PTHR47505">
    <property type="entry name" value="DNA UTILIZATION PROTEIN YHGH"/>
    <property type="match status" value="1"/>
</dbReference>
<dbReference type="InterPro" id="IPR044005">
    <property type="entry name" value="DZR_2"/>
</dbReference>
<organism evidence="4 5">
    <name type="scientific">Benzoatithermus flavus</name>
    <dbReference type="NCBI Taxonomy" id="3108223"/>
    <lineage>
        <taxon>Bacteria</taxon>
        <taxon>Pseudomonadati</taxon>
        <taxon>Pseudomonadota</taxon>
        <taxon>Alphaproteobacteria</taxon>
        <taxon>Geminicoccales</taxon>
        <taxon>Geminicoccaceae</taxon>
        <taxon>Benzoatithermus</taxon>
    </lineage>
</organism>
<accession>A0ABU8XLD3</accession>
<feature type="domain" description="Phosphoribosyltransferase" evidence="2">
    <location>
        <begin position="186"/>
        <end position="248"/>
    </location>
</feature>
<dbReference type="EMBL" id="JBBLZC010000002">
    <property type="protein sequence ID" value="MEK0082000.1"/>
    <property type="molecule type" value="Genomic_DNA"/>
</dbReference>
<feature type="domain" description="Double zinc ribbon" evidence="3">
    <location>
        <begin position="18"/>
        <end position="77"/>
    </location>
</feature>
<protein>
    <submittedName>
        <fullName evidence="4">ComF family protein</fullName>
    </submittedName>
</protein>
<keyword evidence="5" id="KW-1185">Reference proteome</keyword>
<evidence type="ECO:0000259" key="2">
    <source>
        <dbReference type="Pfam" id="PF00156"/>
    </source>
</evidence>
<gene>
    <name evidence="4" type="ORF">U1T56_02465</name>
</gene>
<evidence type="ECO:0000259" key="3">
    <source>
        <dbReference type="Pfam" id="PF18912"/>
    </source>
</evidence>
<dbReference type="InterPro" id="IPR051910">
    <property type="entry name" value="ComF/GntX_DNA_util-trans"/>
</dbReference>
<dbReference type="InterPro" id="IPR029057">
    <property type="entry name" value="PRTase-like"/>
</dbReference>
<dbReference type="Pfam" id="PF18912">
    <property type="entry name" value="DZR_2"/>
    <property type="match status" value="1"/>
</dbReference>
<evidence type="ECO:0000256" key="1">
    <source>
        <dbReference type="ARBA" id="ARBA00008007"/>
    </source>
</evidence>
<dbReference type="CDD" id="cd06223">
    <property type="entry name" value="PRTases_typeI"/>
    <property type="match status" value="1"/>
</dbReference>
<dbReference type="InterPro" id="IPR000836">
    <property type="entry name" value="PRTase_dom"/>
</dbReference>
<dbReference type="RefSeq" id="WP_418157857.1">
    <property type="nucleotide sequence ID" value="NZ_JBBLZC010000002.1"/>
</dbReference>
<evidence type="ECO:0000313" key="4">
    <source>
        <dbReference type="EMBL" id="MEK0082000.1"/>
    </source>
</evidence>
<dbReference type="Gene3D" id="3.40.50.2020">
    <property type="match status" value="1"/>
</dbReference>
<dbReference type="PANTHER" id="PTHR47505:SF1">
    <property type="entry name" value="DNA UTILIZATION PROTEIN YHGH"/>
    <property type="match status" value="1"/>
</dbReference>
<dbReference type="SUPFAM" id="SSF53271">
    <property type="entry name" value="PRTase-like"/>
    <property type="match status" value="1"/>
</dbReference>
<sequence length="254" mass="27290">MTAAARALQRAGRIGRGLLDLLLPPRCLACGIETTGAASLCPPCWSGLHLLAPPWCRVCGCPLPHAFAEAPLCGACAETPPPFDRARAALRYDEHSSRIVLGFKRGGRLEGLPLFARWMAQAGEELLAEADLILPVPLHRWRLLARGFNQSALLARHVARLTGRTWSPFLLERHRATASQQGLGAEARRENITAASFRLRRPERVEGARIVLVDDVLTTGATLGACATVLRRGGAARVDALVLARVAKGGTVPI</sequence>
<reference evidence="4 5" key="1">
    <citation type="submission" date="2024-01" db="EMBL/GenBank/DDBJ databases">
        <title>Multi-omics insights into the function and evolution of sodium benzoate biodegradation pathways in Benzoatithermus flavus gen. nov., sp. nov. from hot spring.</title>
        <authorList>
            <person name="Hu C.-J."/>
            <person name="Li W.-J."/>
        </authorList>
    </citation>
    <scope>NUCLEOTIDE SEQUENCE [LARGE SCALE GENOMIC DNA]</scope>
    <source>
        <strain evidence="4 5">SYSU G07066</strain>
    </source>
</reference>
<comment type="caution">
    <text evidence="4">The sequence shown here is derived from an EMBL/GenBank/DDBJ whole genome shotgun (WGS) entry which is preliminary data.</text>
</comment>
<dbReference type="Proteomes" id="UP001375743">
    <property type="component" value="Unassembled WGS sequence"/>
</dbReference>
<proteinExistence type="inferred from homology"/>